<dbReference type="PANTHER" id="PTHR43343">
    <property type="entry name" value="PEPTIDASE S12"/>
    <property type="match status" value="1"/>
</dbReference>
<reference evidence="5 6" key="2">
    <citation type="journal article" date="2021" name="Int. J. Syst. Evol. Microbiol.">
        <title>Isolation and Polyphasic Characterization of Desulfuromonas versatilis sp. Nov., an Electrogenic Bacteria Capable of Versatile Metabolism Isolated from a Graphene Oxide-Reducing Enrichment Culture.</title>
        <authorList>
            <person name="Xie L."/>
            <person name="Yoshida N."/>
            <person name="Ishii S."/>
            <person name="Meng L."/>
        </authorList>
    </citation>
    <scope>NUCLEOTIDE SEQUENCE [LARGE SCALE GENOMIC DNA]</scope>
    <source>
        <strain evidence="5 6">NIT-T3</strain>
    </source>
</reference>
<dbReference type="Pfam" id="PF13180">
    <property type="entry name" value="PDZ_2"/>
    <property type="match status" value="1"/>
</dbReference>
<comment type="similarity">
    <text evidence="1">Belongs to the peptidase S1C family.</text>
</comment>
<evidence type="ECO:0000313" key="5">
    <source>
        <dbReference type="EMBL" id="BCR05519.1"/>
    </source>
</evidence>
<evidence type="ECO:0000313" key="6">
    <source>
        <dbReference type="Proteomes" id="UP001319827"/>
    </source>
</evidence>
<protein>
    <submittedName>
        <fullName evidence="5">Peptidase</fullName>
    </submittedName>
</protein>
<dbReference type="Gene3D" id="2.30.42.10">
    <property type="match status" value="2"/>
</dbReference>
<feature type="domain" description="PDZ" evidence="4">
    <location>
        <begin position="348"/>
        <end position="410"/>
    </location>
</feature>
<reference evidence="5 6" key="1">
    <citation type="journal article" date="2016" name="C (Basel)">
        <title>Selective Growth of and Electricity Production by Marine Exoelectrogenic Bacteria in Self-Aggregated Hydrogel of Microbially Reduced Graphene Oxide.</title>
        <authorList>
            <person name="Yoshida N."/>
            <person name="Goto Y."/>
            <person name="Miyata Y."/>
        </authorList>
    </citation>
    <scope>NUCLEOTIDE SEQUENCE [LARGE SCALE GENOMIC DNA]</scope>
    <source>
        <strain evidence="5 6">NIT-T3</strain>
    </source>
</reference>
<dbReference type="InterPro" id="IPR043504">
    <property type="entry name" value="Peptidase_S1_PA_chymotrypsin"/>
</dbReference>
<dbReference type="EMBL" id="AP024355">
    <property type="protein sequence ID" value="BCR05519.1"/>
    <property type="molecule type" value="Genomic_DNA"/>
</dbReference>
<dbReference type="PROSITE" id="PS50106">
    <property type="entry name" value="PDZ"/>
    <property type="match status" value="2"/>
</dbReference>
<dbReference type="Pfam" id="PF00595">
    <property type="entry name" value="PDZ"/>
    <property type="match status" value="1"/>
</dbReference>
<dbReference type="InterPro" id="IPR051201">
    <property type="entry name" value="Chloro_Bact_Ser_Proteases"/>
</dbReference>
<evidence type="ECO:0000256" key="1">
    <source>
        <dbReference type="ARBA" id="ARBA00010541"/>
    </source>
</evidence>
<dbReference type="RefSeq" id="WP_221248939.1">
    <property type="nucleotide sequence ID" value="NZ_AP024355.1"/>
</dbReference>
<keyword evidence="6" id="KW-1185">Reference proteome</keyword>
<dbReference type="SMART" id="SM00228">
    <property type="entry name" value="PDZ"/>
    <property type="match status" value="2"/>
</dbReference>
<proteinExistence type="inferred from homology"/>
<dbReference type="PRINTS" id="PR00834">
    <property type="entry name" value="PROTEASES2C"/>
</dbReference>
<evidence type="ECO:0000259" key="4">
    <source>
        <dbReference type="PROSITE" id="PS50106"/>
    </source>
</evidence>
<dbReference type="InterPro" id="IPR009003">
    <property type="entry name" value="Peptidase_S1_PA"/>
</dbReference>
<feature type="domain" description="PDZ" evidence="4">
    <location>
        <begin position="270"/>
        <end position="342"/>
    </location>
</feature>
<organism evidence="5 6">
    <name type="scientific">Desulfuromonas versatilis</name>
    <dbReference type="NCBI Taxonomy" id="2802975"/>
    <lineage>
        <taxon>Bacteria</taxon>
        <taxon>Pseudomonadati</taxon>
        <taxon>Thermodesulfobacteriota</taxon>
        <taxon>Desulfuromonadia</taxon>
        <taxon>Desulfuromonadales</taxon>
        <taxon>Desulfuromonadaceae</taxon>
        <taxon>Desulfuromonas</taxon>
    </lineage>
</organism>
<dbReference type="SUPFAM" id="SSF50156">
    <property type="entry name" value="PDZ domain-like"/>
    <property type="match status" value="2"/>
</dbReference>
<dbReference type="Pfam" id="PF13365">
    <property type="entry name" value="Trypsin_2"/>
    <property type="match status" value="1"/>
</dbReference>
<dbReference type="PANTHER" id="PTHR43343:SF3">
    <property type="entry name" value="PROTEASE DO-LIKE 8, CHLOROPLASTIC"/>
    <property type="match status" value="1"/>
</dbReference>
<keyword evidence="3" id="KW-0378">Hydrolase</keyword>
<dbReference type="SUPFAM" id="SSF50494">
    <property type="entry name" value="Trypsin-like serine proteases"/>
    <property type="match status" value="1"/>
</dbReference>
<dbReference type="Gene3D" id="2.40.10.10">
    <property type="entry name" value="Trypsin-like serine proteases"/>
    <property type="match status" value="2"/>
</dbReference>
<dbReference type="InterPro" id="IPR001940">
    <property type="entry name" value="Peptidase_S1C"/>
</dbReference>
<accession>A0ABN6DZX0</accession>
<sequence>MRSEEQTRGIFATLTLLLALLSVVSTAAAFERRSPVVAAVEKAGPAVVNIRTEQIVRRQASPLFGFGDSIFEEFFRGFAPQRTYKTQSIGSGVIIDPRGYILTNSHVIEQASKIYVAVPGHQKEVEATLVGEDERIDLAIIRIAVEGPLPYLPPASSADLMLGETVIAIGNPLGLDHSVTTGIVSSTSRRLPVGGGVVSVFIQTDALINPGNSGGPLLNINGELIGINTAIAQQAQGIGFSVPIDIAKRVLGDLIEHGRIRQAYLGLIPGNIGRALARSRGAGGVLVTEVDAGSPAANAGLQVADVILALDDIAVESPTEFTNLLATYTPDDRIRLSLLRGTDELQSEVRLAAMPEGYGARYAEKVFGFTVGDRDGSVVVDRVLSGSAADRVGIRRGDLVAEMDGERVTGAKQFGELLLKRLGRFPVSFLIVRGNRGYYVDLP</sequence>
<dbReference type="InterPro" id="IPR001478">
    <property type="entry name" value="PDZ"/>
</dbReference>
<name>A0ABN6DZX0_9BACT</name>
<evidence type="ECO:0000256" key="2">
    <source>
        <dbReference type="ARBA" id="ARBA00022670"/>
    </source>
</evidence>
<dbReference type="InterPro" id="IPR036034">
    <property type="entry name" value="PDZ_sf"/>
</dbReference>
<dbReference type="Proteomes" id="UP001319827">
    <property type="component" value="Chromosome"/>
</dbReference>
<gene>
    <name evidence="5" type="ORF">DESUT3_25880</name>
</gene>
<evidence type="ECO:0000256" key="3">
    <source>
        <dbReference type="ARBA" id="ARBA00022801"/>
    </source>
</evidence>
<keyword evidence="2" id="KW-0645">Protease</keyword>